<feature type="chain" id="PRO_5031103159" description="Calmodulin" evidence="5">
    <location>
        <begin position="29"/>
        <end position="797"/>
    </location>
</feature>
<organism evidence="8">
    <name type="scientific">Alexandrium monilatum</name>
    <dbReference type="NCBI Taxonomy" id="311494"/>
    <lineage>
        <taxon>Eukaryota</taxon>
        <taxon>Sar</taxon>
        <taxon>Alveolata</taxon>
        <taxon>Dinophyceae</taxon>
        <taxon>Gonyaulacales</taxon>
        <taxon>Pyrocystaceae</taxon>
        <taxon>Alexandrium</taxon>
    </lineage>
</organism>
<sequence length="797" mass="85882">MHGLGPMAGGVRLWPLLGLLLGRTLVEARVHSPAEIFTNLTKVIDRCYFVDRRYSTQHALKFADVDYLSCQRRCQNTTNCKFFGYSQDDRTCWLAGGDAVFTDYLAKGIITGPRNCPHPPAACVEVPAKGFPGETAEDTRVFFPSHRVPEKLECWPKNITGGFYDSCPDITVIEDTAHDWPGLCSGTHKVIVPWGETCQSYCRKKVTCSVYQVRNDTGKSCWHSKLFGGSNCYMRNPEQHIKPPIKAQRLLHGRVRVLAETTGVQILGLVKVFDENYFLNVTRDAVPACRNNCYSNIGCQWWQYSRSSGCFVEDPRTPVPFPVTRQSWRTSGDFAATVIGGEYIQHVCPGKAGLPADYGSTVTGVPTVPSTSPGLVFPSSAPGVDENAVPAGTLQGLLTIHGLYYGTLTEAQQRILGDNCTGAIASSMGISRSWVRDDAGSPGQVSMRPIVDGTHVSFQVDKKQGMTNNDVSRALLHHSFVDQVKETTQRLLSSGNGGDFATLQDVAVDSTVFETTPKPVLPACPTMAPDADGPHETNGLPWWLLALLVPAAGVLLLGGCAYLLSQRSSGKDSSARERKTKDRRSPPKGRKHDGGEVPLLSTSTSVSSVASQPSDRDQIDQSANGFGNSLPPPSPPNLREMQEEETHLSPLLADNYDAARHSLQGAFHAASAAQVTRGVSAQATMDARTSVLNAAFDIMDANKDGVIDPAEFQKYDYGPGVPGMRPPSLAAPSLGPRPATGRPPMFSRGPGLQPPVLQAPRAPAPAAALATSMPRPAPLPVQSVPVAMQGAPFALRR</sequence>
<dbReference type="InterPro" id="IPR018247">
    <property type="entry name" value="EF_Hand_1_Ca_BS"/>
</dbReference>
<dbReference type="InterPro" id="IPR003609">
    <property type="entry name" value="Pan_app"/>
</dbReference>
<dbReference type="AlphaFoldDB" id="A0A7S4WAZ9"/>
<keyword evidence="4" id="KW-1133">Transmembrane helix</keyword>
<evidence type="ECO:0000259" key="6">
    <source>
        <dbReference type="PROSITE" id="PS50222"/>
    </source>
</evidence>
<dbReference type="GO" id="GO:0005576">
    <property type="term" value="C:extracellular region"/>
    <property type="evidence" value="ECO:0007669"/>
    <property type="project" value="InterPro"/>
</dbReference>
<feature type="domain" description="EF-hand" evidence="6">
    <location>
        <begin position="687"/>
        <end position="722"/>
    </location>
</feature>
<evidence type="ECO:0000259" key="7">
    <source>
        <dbReference type="PROSITE" id="PS50948"/>
    </source>
</evidence>
<accession>A0A7S4WAZ9</accession>
<dbReference type="GO" id="GO:0006508">
    <property type="term" value="P:proteolysis"/>
    <property type="evidence" value="ECO:0007669"/>
    <property type="project" value="InterPro"/>
</dbReference>
<evidence type="ECO:0000256" key="3">
    <source>
        <dbReference type="SAM" id="MobiDB-lite"/>
    </source>
</evidence>
<dbReference type="Pfam" id="PF00024">
    <property type="entry name" value="PAN_1"/>
    <property type="match status" value="1"/>
</dbReference>
<proteinExistence type="predicted"/>
<dbReference type="Pfam" id="PF13202">
    <property type="entry name" value="EF-hand_5"/>
    <property type="match status" value="1"/>
</dbReference>
<feature type="transmembrane region" description="Helical" evidence="4">
    <location>
        <begin position="542"/>
        <end position="564"/>
    </location>
</feature>
<dbReference type="SUPFAM" id="SSF57414">
    <property type="entry name" value="Hairpin loop containing domain-like"/>
    <property type="match status" value="1"/>
</dbReference>
<feature type="signal peptide" evidence="5">
    <location>
        <begin position="1"/>
        <end position="28"/>
    </location>
</feature>
<feature type="compositionally biased region" description="Low complexity" evidence="3">
    <location>
        <begin position="598"/>
        <end position="613"/>
    </location>
</feature>
<feature type="compositionally biased region" description="Basic and acidic residues" evidence="3">
    <location>
        <begin position="569"/>
        <end position="585"/>
    </location>
</feature>
<keyword evidence="2" id="KW-1015">Disulfide bond</keyword>
<name>A0A7S4WAZ9_9DINO</name>
<evidence type="ECO:0000313" key="8">
    <source>
        <dbReference type="EMBL" id="CAE4666886.1"/>
    </source>
</evidence>
<feature type="region of interest" description="Disordered" evidence="3">
    <location>
        <begin position="567"/>
        <end position="646"/>
    </location>
</feature>
<evidence type="ECO:0000256" key="2">
    <source>
        <dbReference type="ARBA" id="ARBA00023157"/>
    </source>
</evidence>
<evidence type="ECO:0008006" key="9">
    <source>
        <dbReference type="Google" id="ProtNLM"/>
    </source>
</evidence>
<feature type="domain" description="Apple" evidence="7">
    <location>
        <begin position="47"/>
        <end position="116"/>
    </location>
</feature>
<keyword evidence="4" id="KW-0472">Membrane</keyword>
<dbReference type="PROSITE" id="PS50222">
    <property type="entry name" value="EF_HAND_2"/>
    <property type="match status" value="1"/>
</dbReference>
<dbReference type="GO" id="GO:0005509">
    <property type="term" value="F:calcium ion binding"/>
    <property type="evidence" value="ECO:0007669"/>
    <property type="project" value="InterPro"/>
</dbReference>
<dbReference type="EMBL" id="HBNR01088551">
    <property type="protein sequence ID" value="CAE4666886.1"/>
    <property type="molecule type" value="Transcribed_RNA"/>
</dbReference>
<dbReference type="InterPro" id="IPR002048">
    <property type="entry name" value="EF_hand_dom"/>
</dbReference>
<evidence type="ECO:0000256" key="4">
    <source>
        <dbReference type="SAM" id="Phobius"/>
    </source>
</evidence>
<keyword evidence="1" id="KW-0677">Repeat</keyword>
<dbReference type="Gene3D" id="3.50.4.10">
    <property type="entry name" value="Hepatocyte Growth Factor"/>
    <property type="match status" value="1"/>
</dbReference>
<keyword evidence="4" id="KW-0812">Transmembrane</keyword>
<dbReference type="PROSITE" id="PS00018">
    <property type="entry name" value="EF_HAND_1"/>
    <property type="match status" value="1"/>
</dbReference>
<keyword evidence="5" id="KW-0732">Signal</keyword>
<evidence type="ECO:0000256" key="1">
    <source>
        <dbReference type="ARBA" id="ARBA00022737"/>
    </source>
</evidence>
<dbReference type="InterPro" id="IPR000177">
    <property type="entry name" value="Apple"/>
</dbReference>
<dbReference type="SMART" id="SM00223">
    <property type="entry name" value="APPLE"/>
    <property type="match status" value="1"/>
</dbReference>
<evidence type="ECO:0000256" key="5">
    <source>
        <dbReference type="SAM" id="SignalP"/>
    </source>
</evidence>
<gene>
    <name evidence="8" type="ORF">AMON00008_LOCUS63448</name>
</gene>
<feature type="region of interest" description="Disordered" evidence="3">
    <location>
        <begin position="724"/>
        <end position="753"/>
    </location>
</feature>
<protein>
    <recommendedName>
        <fullName evidence="9">Calmodulin</fullName>
    </recommendedName>
</protein>
<reference evidence="8" key="1">
    <citation type="submission" date="2021-01" db="EMBL/GenBank/DDBJ databases">
        <authorList>
            <person name="Corre E."/>
            <person name="Pelletier E."/>
            <person name="Niang G."/>
            <person name="Scheremetjew M."/>
            <person name="Finn R."/>
            <person name="Kale V."/>
            <person name="Holt S."/>
            <person name="Cochrane G."/>
            <person name="Meng A."/>
            <person name="Brown T."/>
            <person name="Cohen L."/>
        </authorList>
    </citation>
    <scope>NUCLEOTIDE SEQUENCE</scope>
    <source>
        <strain evidence="8">CCMP3105</strain>
    </source>
</reference>
<dbReference type="PROSITE" id="PS50948">
    <property type="entry name" value="PAN"/>
    <property type="match status" value="1"/>
</dbReference>